<keyword evidence="2" id="KW-0320">Glycogen biosynthesis</keyword>
<dbReference type="Pfam" id="PF24894">
    <property type="entry name" value="Hexapep_GlmU"/>
    <property type="match status" value="1"/>
</dbReference>
<dbReference type="InterPro" id="IPR029044">
    <property type="entry name" value="Nucleotide-diphossugar_trans"/>
</dbReference>
<keyword evidence="6" id="KW-1185">Reference proteome</keyword>
<evidence type="ECO:0000256" key="1">
    <source>
        <dbReference type="ARBA" id="ARBA00010443"/>
    </source>
</evidence>
<dbReference type="GO" id="GO:0008878">
    <property type="term" value="F:glucose-1-phosphate adenylyltransferase activity"/>
    <property type="evidence" value="ECO:0007669"/>
    <property type="project" value="UniProtKB-EC"/>
</dbReference>
<dbReference type="Pfam" id="PF00483">
    <property type="entry name" value="NTP_transferase"/>
    <property type="match status" value="1"/>
</dbReference>
<protein>
    <submittedName>
        <fullName evidence="5">Glucose-1-phosphate adenylyltransferase subunit GlgD</fullName>
        <ecNumber evidence="5">2.7.7.27</ecNumber>
    </submittedName>
</protein>
<keyword evidence="5" id="KW-0548">Nucleotidyltransferase</keyword>
<organism evidence="5 6">
    <name type="scientific">Brotocaccenecus cirricatena</name>
    <dbReference type="NCBI Taxonomy" id="3064195"/>
    <lineage>
        <taxon>Bacteria</taxon>
        <taxon>Bacillati</taxon>
        <taxon>Bacillota</taxon>
        <taxon>Clostridia</taxon>
        <taxon>Eubacteriales</taxon>
        <taxon>Oscillospiraceae</taxon>
        <taxon>Brotocaccenecus</taxon>
    </lineage>
</organism>
<dbReference type="SUPFAM" id="SSF51161">
    <property type="entry name" value="Trimeric LpxA-like enzymes"/>
    <property type="match status" value="1"/>
</dbReference>
<dbReference type="InterPro" id="IPR011831">
    <property type="entry name" value="ADP-Glc_PPase"/>
</dbReference>
<proteinExistence type="inferred from homology"/>
<dbReference type="InterPro" id="IPR011832">
    <property type="entry name" value="GlgDAde_trans"/>
</dbReference>
<dbReference type="PANTHER" id="PTHR43523:SF6">
    <property type="entry name" value="GLYCOGEN BIOSYNTHESIS PROTEIN GLGD"/>
    <property type="match status" value="1"/>
</dbReference>
<dbReference type="Proteomes" id="UP001199319">
    <property type="component" value="Unassembled WGS sequence"/>
</dbReference>
<dbReference type="Gene3D" id="3.90.550.10">
    <property type="entry name" value="Spore Coat Polysaccharide Biosynthesis Protein SpsA, Chain A"/>
    <property type="match status" value="1"/>
</dbReference>
<evidence type="ECO:0000259" key="3">
    <source>
        <dbReference type="Pfam" id="PF00483"/>
    </source>
</evidence>
<reference evidence="5" key="1">
    <citation type="submission" date="2021-10" db="EMBL/GenBank/DDBJ databases">
        <title>Anaerobic single-cell dispensing facilitates the cultivation of human gut bacteria.</title>
        <authorList>
            <person name="Afrizal A."/>
        </authorList>
    </citation>
    <scope>NUCLEOTIDE SEQUENCE</scope>
    <source>
        <strain evidence="5">CLA-AA-H272</strain>
    </source>
</reference>
<gene>
    <name evidence="5" type="primary">glgD</name>
    <name evidence="5" type="ORF">LKD37_09000</name>
</gene>
<dbReference type="InterPro" id="IPR005835">
    <property type="entry name" value="NTP_transferase_dom"/>
</dbReference>
<feature type="domain" description="Glucose-1-phosphate adenylyltransferase/Bifunctional protein GlmU-like C-terminal hexapeptide" evidence="4">
    <location>
        <begin position="282"/>
        <end position="351"/>
    </location>
</feature>
<dbReference type="InterPro" id="IPR011004">
    <property type="entry name" value="Trimer_LpxA-like_sf"/>
</dbReference>
<evidence type="ECO:0000256" key="2">
    <source>
        <dbReference type="ARBA" id="ARBA00023056"/>
    </source>
</evidence>
<dbReference type="SUPFAM" id="SSF53448">
    <property type="entry name" value="Nucleotide-diphospho-sugar transferases"/>
    <property type="match status" value="1"/>
</dbReference>
<dbReference type="PANTHER" id="PTHR43523">
    <property type="entry name" value="GLUCOSE-1-PHOSPHATE ADENYLYLTRANSFERASE-RELATED"/>
    <property type="match status" value="1"/>
</dbReference>
<dbReference type="AlphaFoldDB" id="A0AAE3DFG5"/>
<dbReference type="EC" id="2.7.7.27" evidence="5"/>
<dbReference type="InterPro" id="IPR056818">
    <property type="entry name" value="GlmU/GlgC-like_hexapep"/>
</dbReference>
<evidence type="ECO:0000259" key="4">
    <source>
        <dbReference type="Pfam" id="PF24894"/>
    </source>
</evidence>
<name>A0AAE3DFG5_9FIRM</name>
<dbReference type="Gene3D" id="2.160.10.10">
    <property type="entry name" value="Hexapeptide repeat proteins"/>
    <property type="match status" value="1"/>
</dbReference>
<sequence>MNGMHGIIFSYEKKTGLRELIEQRIHGSIPFGGNYRVVDFMLSNMVNAGVRDVGVIMHGKCQSMLDHLGTGKSWDLSRNHGGLTLLPAFAYAERRGDAGRFRGKVEALGCVMDYLKDIRQDYVVLTDSDLVVNLPLDDVLRDHIASGADMTAVCTSLPGPESDTYFQLDNSGRIVDVAHDVFTPEGFRCLNIFVLRRDLLIQLVTDCMAHNQYSFRHNILQDRKDALHFRAYVWDGYAARIDTIESYYRRSMELLRPEIRMELFAPQRPIFAKENDSPSSYMDGSCVNSLIADGCDIQGTVKNCILFRGVRIEPGADVEGCILFKGTVVRRGAVLRGVITDKYVTVQEGRTLMGHENYPLVVARGVTI</sequence>
<keyword evidence="5" id="KW-0808">Transferase</keyword>
<dbReference type="RefSeq" id="WP_302928928.1">
    <property type="nucleotide sequence ID" value="NZ_JAJEPW010000023.1"/>
</dbReference>
<feature type="domain" description="Nucleotidyl transferase" evidence="3">
    <location>
        <begin position="20"/>
        <end position="164"/>
    </location>
</feature>
<accession>A0AAE3DFG5</accession>
<dbReference type="CDD" id="cd02508">
    <property type="entry name" value="ADP_Glucose_PP"/>
    <property type="match status" value="1"/>
</dbReference>
<dbReference type="GO" id="GO:0005978">
    <property type="term" value="P:glycogen biosynthetic process"/>
    <property type="evidence" value="ECO:0007669"/>
    <property type="project" value="UniProtKB-KW"/>
</dbReference>
<evidence type="ECO:0000313" key="6">
    <source>
        <dbReference type="Proteomes" id="UP001199319"/>
    </source>
</evidence>
<comment type="similarity">
    <text evidence="1">Belongs to the bacterial/plant glucose-1-phosphate adenylyltransferase family.</text>
</comment>
<dbReference type="NCBIfam" id="TIGR02092">
    <property type="entry name" value="glgD"/>
    <property type="match status" value="1"/>
</dbReference>
<dbReference type="EMBL" id="JAJEPW010000023">
    <property type="protein sequence ID" value="MCC2129651.1"/>
    <property type="molecule type" value="Genomic_DNA"/>
</dbReference>
<evidence type="ECO:0000313" key="5">
    <source>
        <dbReference type="EMBL" id="MCC2129651.1"/>
    </source>
</evidence>
<comment type="caution">
    <text evidence="5">The sequence shown here is derived from an EMBL/GenBank/DDBJ whole genome shotgun (WGS) entry which is preliminary data.</text>
</comment>